<evidence type="ECO:0000256" key="1">
    <source>
        <dbReference type="ARBA" id="ARBA00022737"/>
    </source>
</evidence>
<dbReference type="PROSITE" id="PS50005">
    <property type="entry name" value="TPR"/>
    <property type="match status" value="1"/>
</dbReference>
<dbReference type="SUPFAM" id="SSF48452">
    <property type="entry name" value="TPR-like"/>
    <property type="match status" value="3"/>
</dbReference>
<dbReference type="PANTHER" id="PTHR45586">
    <property type="entry name" value="TPR REPEAT-CONTAINING PROTEIN PA4667"/>
    <property type="match status" value="1"/>
</dbReference>
<evidence type="ECO:0000313" key="5">
    <source>
        <dbReference type="EMBL" id="SEA63600.1"/>
    </source>
</evidence>
<dbReference type="InterPro" id="IPR051012">
    <property type="entry name" value="CellSynth/LPSAsmb/PSIAsmb"/>
</dbReference>
<dbReference type="Proteomes" id="UP000199397">
    <property type="component" value="Unassembled WGS sequence"/>
</dbReference>
<dbReference type="AlphaFoldDB" id="A0A1H4CT49"/>
<dbReference type="EMBL" id="FNQP01000010">
    <property type="protein sequence ID" value="SEA63600.1"/>
    <property type="molecule type" value="Genomic_DNA"/>
</dbReference>
<feature type="signal peptide" evidence="4">
    <location>
        <begin position="1"/>
        <end position="27"/>
    </location>
</feature>
<sequence>MPSNRLPRRFVSLVLALLIGGCTLGNAPFADQSVSNVATFSSPLSYQVYNILAGEMFVKQGNVSQAALHYVAAAQQTNDPAVAQRAVELAMSAQDTSLAGRALERWITLSPDSSEAVQYQALANLRAEKYDEAVKDLVKIRDRANKENEHGFAFIVSLLTLEPDATKSYETFKRYVKSVDSSPRAQLALASLALNADQFEAALQASQAAKQKGDAAEKVQAARWAAKALVGLDKLPDAIKALEAINKNTEDTELKLDYGRLLILADRRAEATPIYQQLYTSFPDNVDVLYTLGLLHLEQKSFTAAEPLISKLLTVPDRAAEANYFMGQIHEGLQRPKPAIEVYKKAVGGKYDREATVRVARLLVETSNLASAREWVAEQVKIAADNERKGLLLQLDGQLLHDQGQYAEAINSFGKALDVKANDPDVLYSRALSAEKLGDFSKAEADLQAVLKSQPDNTTVLNALGYMLAVNTQRYSEASELITKALAGRPDDPAIMDSMGWVLYLTGKTEEAEAWLRKAYTQLQDPEVASHLIEVLAVRGNKAEAQAILDTMLSKFPDDNLLLKVKEKLVGL</sequence>
<evidence type="ECO:0000256" key="4">
    <source>
        <dbReference type="SAM" id="SignalP"/>
    </source>
</evidence>
<dbReference type="InterPro" id="IPR019734">
    <property type="entry name" value="TPR_rpt"/>
</dbReference>
<name>A0A1H4CT49_9GAMM</name>
<protein>
    <submittedName>
        <fullName evidence="5">Tetratricopeptide repeat-containing protein</fullName>
    </submittedName>
</protein>
<evidence type="ECO:0000256" key="3">
    <source>
        <dbReference type="PROSITE-ProRule" id="PRU00339"/>
    </source>
</evidence>
<accession>A0A1H4CT49</accession>
<feature type="repeat" description="TPR" evidence="3">
    <location>
        <begin position="390"/>
        <end position="423"/>
    </location>
</feature>
<gene>
    <name evidence="5" type="ORF">SAMN05660964_02076</name>
</gene>
<dbReference type="PANTHER" id="PTHR45586:SF1">
    <property type="entry name" value="LIPOPOLYSACCHARIDE ASSEMBLY PROTEIN B"/>
    <property type="match status" value="1"/>
</dbReference>
<dbReference type="Pfam" id="PF13432">
    <property type="entry name" value="TPR_16"/>
    <property type="match status" value="2"/>
</dbReference>
<dbReference type="OrthoDB" id="7637125at2"/>
<dbReference type="PROSITE" id="PS51257">
    <property type="entry name" value="PROKAR_LIPOPROTEIN"/>
    <property type="match status" value="1"/>
</dbReference>
<dbReference type="InterPro" id="IPR011990">
    <property type="entry name" value="TPR-like_helical_dom_sf"/>
</dbReference>
<dbReference type="RefSeq" id="WP_093068324.1">
    <property type="nucleotide sequence ID" value="NZ_FNQP01000010.1"/>
</dbReference>
<keyword evidence="1" id="KW-0677">Repeat</keyword>
<keyword evidence="2 3" id="KW-0802">TPR repeat</keyword>
<reference evidence="5 6" key="1">
    <citation type="submission" date="2016-10" db="EMBL/GenBank/DDBJ databases">
        <authorList>
            <person name="de Groot N.N."/>
        </authorList>
    </citation>
    <scope>NUCLEOTIDE SEQUENCE [LARGE SCALE GENOMIC DNA]</scope>
    <source>
        <strain evidence="5 6">DSM 21228</strain>
    </source>
</reference>
<evidence type="ECO:0000313" key="6">
    <source>
        <dbReference type="Proteomes" id="UP000199397"/>
    </source>
</evidence>
<keyword evidence="4" id="KW-0732">Signal</keyword>
<keyword evidence="6" id="KW-1185">Reference proteome</keyword>
<dbReference type="SMART" id="SM00028">
    <property type="entry name" value="TPR"/>
    <property type="match status" value="6"/>
</dbReference>
<evidence type="ECO:0000256" key="2">
    <source>
        <dbReference type="ARBA" id="ARBA00022803"/>
    </source>
</evidence>
<proteinExistence type="predicted"/>
<organism evidence="5 6">
    <name type="scientific">Thiothrix caldifontis</name>
    <dbReference type="NCBI Taxonomy" id="525918"/>
    <lineage>
        <taxon>Bacteria</taxon>
        <taxon>Pseudomonadati</taxon>
        <taxon>Pseudomonadota</taxon>
        <taxon>Gammaproteobacteria</taxon>
        <taxon>Thiotrichales</taxon>
        <taxon>Thiotrichaceae</taxon>
        <taxon>Thiothrix</taxon>
    </lineage>
</organism>
<dbReference type="Gene3D" id="1.25.40.10">
    <property type="entry name" value="Tetratricopeptide repeat domain"/>
    <property type="match status" value="2"/>
</dbReference>
<dbReference type="STRING" id="525918.SAMN05660964_02076"/>
<feature type="chain" id="PRO_5011668019" evidence="4">
    <location>
        <begin position="28"/>
        <end position="572"/>
    </location>
</feature>
<dbReference type="Pfam" id="PF13414">
    <property type="entry name" value="TPR_11"/>
    <property type="match status" value="1"/>
</dbReference>